<keyword evidence="5" id="KW-0289">Folate biosynthesis</keyword>
<dbReference type="InterPro" id="IPR003770">
    <property type="entry name" value="MLTG-like"/>
</dbReference>
<dbReference type="Gene3D" id="3.30.1490.480">
    <property type="entry name" value="Endolytic murein transglycosylase"/>
    <property type="match status" value="1"/>
</dbReference>
<dbReference type="InterPro" id="IPR001544">
    <property type="entry name" value="Aminotrans_IV"/>
</dbReference>
<keyword evidence="4" id="KW-0663">Pyridoxal phosphate</keyword>
<keyword evidence="3" id="KW-0812">Transmembrane</keyword>
<dbReference type="Gene3D" id="3.20.10.10">
    <property type="entry name" value="D-amino Acid Aminotransferase, subunit A, domain 2"/>
    <property type="match status" value="1"/>
</dbReference>
<evidence type="ECO:0000256" key="6">
    <source>
        <dbReference type="ARBA" id="ARBA00022989"/>
    </source>
</evidence>
<evidence type="ECO:0000256" key="7">
    <source>
        <dbReference type="ARBA" id="ARBA00023136"/>
    </source>
</evidence>
<dbReference type="NCBIfam" id="TIGR03461">
    <property type="entry name" value="pabC_Proteo"/>
    <property type="match status" value="1"/>
</dbReference>
<evidence type="ECO:0000256" key="10">
    <source>
        <dbReference type="ARBA" id="ARBA00035633"/>
    </source>
</evidence>
<comment type="pathway">
    <text evidence="10">Cofactor biosynthesis; tetrahydrofolate biosynthesis; 4-aminobenzoate from chorismate: step 2/2.</text>
</comment>
<evidence type="ECO:0000256" key="12">
    <source>
        <dbReference type="ARBA" id="ARBA00049529"/>
    </source>
</evidence>
<sequence>MKKVVLINGKKQSSLNVFNRLTQFGDGLFETCVIKDTQLLFWSTHFARLEKGRTQLKINKVREKQWINDINKALGIAKLEQAVVKIILSRGESERGYGFKKGIKPTRIVIVSPMPKQTVDNYTLSVCNSGYVNNAPLSRIKHCNRLEQVLARINMRSNECIMLNEKGNPVSVTQGNIFGIKNAVLLTPNLDNCGIEGTRRTVILTIALKLKLQVKVGEISLQTLYDCDEVFISNSVIGVKSVDIINAKQFTQQTVTQKIARALEKESQAKKNTTPLKPKKFNMGKFLSPVLIAFTLIMFNWANTIKSEKPLVYHLPQGVGMNAIASNLEKQGVIQSRYFLMVMAKVLGFDAKIKSGYYDISPNISVFGLLTNFVSAAVASRNITLIEGKTIRYYYQQLINNKSLKSNGSFANTMRLAGIKPPYEGYFWPDTYRVNIGDSVASVFKRANQKLQENLYTQWQKRDKTLRFNNASQALILASLIEKETAYSAEKTQISGVFMRRLHIGMPLQTDPTIVYALNLSEKYRGFLTRKDLQFNSPYNTYRNQGLPPTAIASVGASSLYAAMHPAKGKSLYFVSKKDGSHAFAKTYEQHRFNIKKYLK</sequence>
<reference evidence="13" key="1">
    <citation type="submission" date="2016-10" db="EMBL/GenBank/DDBJ databases">
        <authorList>
            <person name="de Groot N.N."/>
        </authorList>
    </citation>
    <scope>NUCLEOTIDE SEQUENCE</scope>
</reference>
<dbReference type="InterPro" id="IPR017824">
    <property type="entry name" value="Aminodeoxychorismate_lyase_IV"/>
</dbReference>
<dbReference type="CDD" id="cd08010">
    <property type="entry name" value="MltG_like"/>
    <property type="match status" value="1"/>
</dbReference>
<dbReference type="Gene3D" id="3.30.470.10">
    <property type="match status" value="1"/>
</dbReference>
<dbReference type="GO" id="GO:0046656">
    <property type="term" value="P:folic acid biosynthetic process"/>
    <property type="evidence" value="ECO:0007669"/>
    <property type="project" value="UniProtKB-KW"/>
</dbReference>
<comment type="cofactor">
    <cofactor evidence="1">
        <name>pyridoxal 5'-phosphate</name>
        <dbReference type="ChEBI" id="CHEBI:597326"/>
    </cofactor>
</comment>
<accession>A0A1W1E5H0</accession>
<name>A0A1W1E5H0_9ZZZZ</name>
<dbReference type="PANTHER" id="PTHR30518">
    <property type="entry name" value="ENDOLYTIC MUREIN TRANSGLYCOSYLASE"/>
    <property type="match status" value="1"/>
</dbReference>
<dbReference type="Pfam" id="PF01063">
    <property type="entry name" value="Aminotran_4"/>
    <property type="match status" value="1"/>
</dbReference>
<dbReference type="InterPro" id="IPR043132">
    <property type="entry name" value="BCAT-like_C"/>
</dbReference>
<dbReference type="InterPro" id="IPR043131">
    <property type="entry name" value="BCAT-like_N"/>
</dbReference>
<dbReference type="Gene3D" id="3.30.160.60">
    <property type="entry name" value="Classic Zinc Finger"/>
    <property type="match status" value="1"/>
</dbReference>
<dbReference type="GO" id="GO:0030170">
    <property type="term" value="F:pyridoxal phosphate binding"/>
    <property type="evidence" value="ECO:0007669"/>
    <property type="project" value="InterPro"/>
</dbReference>
<evidence type="ECO:0000256" key="1">
    <source>
        <dbReference type="ARBA" id="ARBA00001933"/>
    </source>
</evidence>
<evidence type="ECO:0000256" key="9">
    <source>
        <dbReference type="ARBA" id="ARBA00023316"/>
    </source>
</evidence>
<dbReference type="GO" id="GO:0008696">
    <property type="term" value="F:4-amino-4-deoxychorismate lyase activity"/>
    <property type="evidence" value="ECO:0007669"/>
    <property type="project" value="UniProtKB-EC"/>
</dbReference>
<evidence type="ECO:0000256" key="5">
    <source>
        <dbReference type="ARBA" id="ARBA00022909"/>
    </source>
</evidence>
<evidence type="ECO:0000256" key="4">
    <source>
        <dbReference type="ARBA" id="ARBA00022898"/>
    </source>
</evidence>
<dbReference type="GO" id="GO:0071555">
    <property type="term" value="P:cell wall organization"/>
    <property type="evidence" value="ECO:0007669"/>
    <property type="project" value="UniProtKB-KW"/>
</dbReference>
<evidence type="ECO:0000256" key="3">
    <source>
        <dbReference type="ARBA" id="ARBA00022692"/>
    </source>
</evidence>
<gene>
    <name evidence="13" type="ORF">MNB_SUP05-SYMBIONT-5-977</name>
</gene>
<keyword evidence="9" id="KW-0961">Cell wall biogenesis/degradation</keyword>
<proteinExistence type="inferred from homology"/>
<evidence type="ECO:0000256" key="2">
    <source>
        <dbReference type="ARBA" id="ARBA00022475"/>
    </source>
</evidence>
<dbReference type="AlphaFoldDB" id="A0A1W1E5H0"/>
<dbReference type="EC" id="4.1.3.38" evidence="11"/>
<evidence type="ECO:0000256" key="11">
    <source>
        <dbReference type="ARBA" id="ARBA00035676"/>
    </source>
</evidence>
<dbReference type="SUPFAM" id="SSF56752">
    <property type="entry name" value="D-aminoacid aminotransferase-like PLP-dependent enzymes"/>
    <property type="match status" value="1"/>
</dbReference>
<comment type="catalytic activity">
    <reaction evidence="12">
        <text>4-amino-4-deoxychorismate = 4-aminobenzoate + pyruvate + H(+)</text>
        <dbReference type="Rhea" id="RHEA:16201"/>
        <dbReference type="ChEBI" id="CHEBI:15361"/>
        <dbReference type="ChEBI" id="CHEBI:15378"/>
        <dbReference type="ChEBI" id="CHEBI:17836"/>
        <dbReference type="ChEBI" id="CHEBI:58406"/>
        <dbReference type="EC" id="4.1.3.38"/>
    </reaction>
</comment>
<dbReference type="InterPro" id="IPR036038">
    <property type="entry name" value="Aminotransferase-like"/>
</dbReference>
<keyword evidence="7" id="KW-0472">Membrane</keyword>
<keyword evidence="8 13" id="KW-0456">Lyase</keyword>
<evidence type="ECO:0000313" key="13">
    <source>
        <dbReference type="EMBL" id="SFV89097.1"/>
    </source>
</evidence>
<evidence type="ECO:0000256" key="8">
    <source>
        <dbReference type="ARBA" id="ARBA00023239"/>
    </source>
</evidence>
<dbReference type="PANTHER" id="PTHR30518:SF2">
    <property type="entry name" value="ENDOLYTIC MUREIN TRANSGLYCOSYLASE"/>
    <property type="match status" value="1"/>
</dbReference>
<dbReference type="Pfam" id="PF02618">
    <property type="entry name" value="YceG"/>
    <property type="match status" value="1"/>
</dbReference>
<dbReference type="HAMAP" id="MF_02065">
    <property type="entry name" value="MltG"/>
    <property type="match status" value="1"/>
</dbReference>
<keyword evidence="2" id="KW-1003">Cell membrane</keyword>
<dbReference type="NCBIfam" id="TIGR00247">
    <property type="entry name" value="endolytic transglycosylase MltG"/>
    <property type="match status" value="1"/>
</dbReference>
<organism evidence="13">
    <name type="scientific">hydrothermal vent metagenome</name>
    <dbReference type="NCBI Taxonomy" id="652676"/>
    <lineage>
        <taxon>unclassified sequences</taxon>
        <taxon>metagenomes</taxon>
        <taxon>ecological metagenomes</taxon>
    </lineage>
</organism>
<keyword evidence="6" id="KW-1133">Transmembrane helix</keyword>
<protein>
    <recommendedName>
        <fullName evidence="11">aminodeoxychorismate lyase</fullName>
        <ecNumber evidence="11">4.1.3.38</ecNumber>
    </recommendedName>
</protein>
<dbReference type="EMBL" id="FPHZ01000203">
    <property type="protein sequence ID" value="SFV89097.1"/>
    <property type="molecule type" value="Genomic_DNA"/>
</dbReference>